<proteinExistence type="predicted"/>
<dbReference type="Pfam" id="PF04752">
    <property type="entry name" value="ChaC"/>
    <property type="match status" value="1"/>
</dbReference>
<keyword evidence="3" id="KW-0808">Transferase</keyword>
<dbReference type="RefSeq" id="WP_163653408.1">
    <property type="nucleotide sequence ID" value="NZ_JAAGRN010000004.1"/>
</dbReference>
<protein>
    <recommendedName>
        <fullName evidence="1">glutathione-specific gamma-glutamylcyclotransferase</fullName>
        <ecNumber evidence="1">4.3.2.7</ecNumber>
    </recommendedName>
</protein>
<dbReference type="GO" id="GO:0016740">
    <property type="term" value="F:transferase activity"/>
    <property type="evidence" value="ECO:0007669"/>
    <property type="project" value="UniProtKB-KW"/>
</dbReference>
<dbReference type="CDD" id="cd06661">
    <property type="entry name" value="GGCT_like"/>
    <property type="match status" value="1"/>
</dbReference>
<dbReference type="PANTHER" id="PTHR12192:SF2">
    <property type="entry name" value="GLUTATHIONE-SPECIFIC GAMMA-GLUTAMYLCYCLOTRANSFERASE 2"/>
    <property type="match status" value="1"/>
</dbReference>
<dbReference type="InterPro" id="IPR036568">
    <property type="entry name" value="GGCT-like_sf"/>
</dbReference>
<dbReference type="InterPro" id="IPR013024">
    <property type="entry name" value="GGCT-like"/>
</dbReference>
<gene>
    <name evidence="3" type="ORF">G3I67_07170</name>
</gene>
<organism evidence="3">
    <name type="scientific">Sheuella amnicola</name>
    <dbReference type="NCBI Taxonomy" id="2707330"/>
    <lineage>
        <taxon>Bacteria</taxon>
        <taxon>Pseudomonadati</taxon>
        <taxon>Pseudomonadota</taxon>
        <taxon>Betaproteobacteria</taxon>
        <taxon>Burkholderiales</taxon>
        <taxon>Alcaligenaceae</taxon>
        <taxon>Sheuella</taxon>
    </lineage>
</organism>
<evidence type="ECO:0000256" key="2">
    <source>
        <dbReference type="ARBA" id="ARBA00023239"/>
    </source>
</evidence>
<name>A0A6B2QWI5_9BURK</name>
<evidence type="ECO:0000313" key="3">
    <source>
        <dbReference type="EMBL" id="NDY83006.1"/>
    </source>
</evidence>
<dbReference type="EMBL" id="JAAGRN010000004">
    <property type="protein sequence ID" value="NDY83006.1"/>
    <property type="molecule type" value="Genomic_DNA"/>
</dbReference>
<comment type="caution">
    <text evidence="3">The sequence shown here is derived from an EMBL/GenBank/DDBJ whole genome shotgun (WGS) entry which is preliminary data.</text>
</comment>
<dbReference type="GO" id="GO:0005737">
    <property type="term" value="C:cytoplasm"/>
    <property type="evidence" value="ECO:0007669"/>
    <property type="project" value="TreeGrafter"/>
</dbReference>
<sequence length="215" mass="24446">MSSKPVSATPPPANIFKRWTEQERQVSMENALSHWQKDQDVWIFGYGSLIWRPEFEFVESRMAKLDGHHRALCLWSRINRGTPELPGLVFGLEQGGHCTGKVFRIAAERVEKTFEAVWVREMSTGSYLPDWKTCQTEHGEVSALAFIINPESPGYVQEPHEEDLIEIIMRASGIYGPCVDYVMQTAIALQEVGICDERLAKLSDRLRARLQAGRP</sequence>
<reference evidence="3" key="1">
    <citation type="submission" date="2020-02" db="EMBL/GenBank/DDBJ databases">
        <authorList>
            <person name="Chen W.-M."/>
        </authorList>
    </citation>
    <scope>NUCLEOTIDE SEQUENCE</scope>
    <source>
        <strain evidence="3">NBD-18</strain>
    </source>
</reference>
<keyword evidence="2" id="KW-0456">Lyase</keyword>
<dbReference type="Gene3D" id="3.10.490.10">
    <property type="entry name" value="Gamma-glutamyl cyclotransferase-like"/>
    <property type="match status" value="1"/>
</dbReference>
<evidence type="ECO:0000256" key="1">
    <source>
        <dbReference type="ARBA" id="ARBA00012344"/>
    </source>
</evidence>
<dbReference type="PANTHER" id="PTHR12192">
    <property type="entry name" value="CATION TRANSPORT PROTEIN CHAC-RELATED"/>
    <property type="match status" value="1"/>
</dbReference>
<dbReference type="EC" id="4.3.2.7" evidence="1"/>
<dbReference type="AlphaFoldDB" id="A0A6B2QWI5"/>
<dbReference type="InterPro" id="IPR006840">
    <property type="entry name" value="ChaC"/>
</dbReference>
<dbReference type="GO" id="GO:0061928">
    <property type="term" value="F:glutathione specific gamma-glutamylcyclotransferase activity"/>
    <property type="evidence" value="ECO:0007669"/>
    <property type="project" value="UniProtKB-EC"/>
</dbReference>
<dbReference type="GO" id="GO:0006751">
    <property type="term" value="P:glutathione catabolic process"/>
    <property type="evidence" value="ECO:0007669"/>
    <property type="project" value="InterPro"/>
</dbReference>
<accession>A0A6B2QWI5</accession>
<dbReference type="SUPFAM" id="SSF110857">
    <property type="entry name" value="Gamma-glutamyl cyclotransferase-like"/>
    <property type="match status" value="1"/>
</dbReference>